<reference evidence="2 3" key="1">
    <citation type="submission" date="2024-01" db="EMBL/GenBank/DDBJ databases">
        <title>New evidence supports the origin of RcGTA from prophage.</title>
        <authorList>
            <person name="Xu Y."/>
            <person name="Liu B."/>
            <person name="Chen F."/>
        </authorList>
    </citation>
    <scope>NUCLEOTIDE SEQUENCE [LARGE SCALE GENOMIC DNA]</scope>
    <source>
        <strain evidence="2 3">CBW1107-2</strain>
    </source>
</reference>
<organism evidence="2 3">
    <name type="scientific">Neoaquamicrobium sediminum</name>
    <dbReference type="NCBI Taxonomy" id="1849104"/>
    <lineage>
        <taxon>Bacteria</taxon>
        <taxon>Pseudomonadati</taxon>
        <taxon>Pseudomonadota</taxon>
        <taxon>Alphaproteobacteria</taxon>
        <taxon>Hyphomicrobiales</taxon>
        <taxon>Phyllobacteriaceae</taxon>
        <taxon>Neoaquamicrobium</taxon>
    </lineage>
</organism>
<dbReference type="RefSeq" id="WP_368804914.1">
    <property type="nucleotide sequence ID" value="NZ_JAZHFV010000010.1"/>
</dbReference>
<evidence type="ECO:0000313" key="2">
    <source>
        <dbReference type="EMBL" id="MEX4010190.1"/>
    </source>
</evidence>
<dbReference type="InterPro" id="IPR050179">
    <property type="entry name" value="Trans_hexapeptide_repeat"/>
</dbReference>
<sequence>MSAAKTVRLSDFASEIGYEIVRDASFRHVAKIATRLDAMVVPLTDAAFADALGQSDRFAAVITSKAFADLVPPNLGLALSDTPGEAHAALHARICAIPGLLWESFETEIGPGCSIAETAIIPPRDVRIGAGCVIAHGAVVHPRSIIGDNVGVRERCVVGSAAYEIVRIGGRQVLRPQAGGVQLGDGVELLPGVSISRTAFGGFTSIGEATVIDHNVVVSHDTEVGENTRIGGQGWIGGRVRIGNHVVIGPQVTITNGLTLGDRCYVSLGSVVTHDVPPGQRVSGNFAIAHDRFIEALRKVR</sequence>
<dbReference type="PANTHER" id="PTHR43300">
    <property type="entry name" value="ACETYLTRANSFERASE"/>
    <property type="match status" value="1"/>
</dbReference>
<dbReference type="Pfam" id="PF00132">
    <property type="entry name" value="Hexapep"/>
    <property type="match status" value="1"/>
</dbReference>
<evidence type="ECO:0000313" key="3">
    <source>
        <dbReference type="Proteomes" id="UP001559025"/>
    </source>
</evidence>
<dbReference type="EMBL" id="JAZHFV010000010">
    <property type="protein sequence ID" value="MEX4010190.1"/>
    <property type="molecule type" value="Genomic_DNA"/>
</dbReference>
<gene>
    <name evidence="2" type="ORF">V1479_22985</name>
</gene>
<comment type="caution">
    <text evidence="2">The sequence shown here is derived from an EMBL/GenBank/DDBJ whole genome shotgun (WGS) entry which is preliminary data.</text>
</comment>
<dbReference type="InterPro" id="IPR001451">
    <property type="entry name" value="Hexapep"/>
</dbReference>
<dbReference type="SUPFAM" id="SSF51161">
    <property type="entry name" value="Trimeric LpxA-like enzymes"/>
    <property type="match status" value="1"/>
</dbReference>
<accession>A0ABV3X096</accession>
<name>A0ABV3X096_9HYPH</name>
<proteinExistence type="inferred from homology"/>
<evidence type="ECO:0008006" key="4">
    <source>
        <dbReference type="Google" id="ProtNLM"/>
    </source>
</evidence>
<evidence type="ECO:0000256" key="1">
    <source>
        <dbReference type="ARBA" id="ARBA00007274"/>
    </source>
</evidence>
<dbReference type="Proteomes" id="UP001559025">
    <property type="component" value="Unassembled WGS sequence"/>
</dbReference>
<dbReference type="InterPro" id="IPR011004">
    <property type="entry name" value="Trimer_LpxA-like_sf"/>
</dbReference>
<comment type="similarity">
    <text evidence="1">Belongs to the transferase hexapeptide repeat family.</text>
</comment>
<protein>
    <recommendedName>
        <fullName evidence="4">UDP-3-O-[3-hydroxymyristoyl] glucosamine N-acyltransferase</fullName>
    </recommendedName>
</protein>
<keyword evidence="3" id="KW-1185">Reference proteome</keyword>
<dbReference type="Gene3D" id="2.160.10.10">
    <property type="entry name" value="Hexapeptide repeat proteins"/>
    <property type="match status" value="1"/>
</dbReference>